<comment type="similarity">
    <text evidence="1">Belongs to the ParB family.</text>
</comment>
<dbReference type="InterPro" id="IPR041468">
    <property type="entry name" value="HTH_ParB/Spo0J"/>
</dbReference>
<dbReference type="CDD" id="cd16393">
    <property type="entry name" value="SPO0J_N"/>
    <property type="match status" value="1"/>
</dbReference>
<dbReference type="Gene3D" id="3.90.1530.30">
    <property type="match status" value="1"/>
</dbReference>
<comment type="function">
    <text evidence="4">Involved in chromosome partition. Localize to both poles of the predivisional cell following completion of DNA replication. Binds to the DNA origin of replication.</text>
</comment>
<keyword evidence="8" id="KW-1185">Reference proteome</keyword>
<dbReference type="OrthoDB" id="9802051at2"/>
<dbReference type="Gene3D" id="1.10.10.2830">
    <property type="match status" value="1"/>
</dbReference>
<dbReference type="Pfam" id="PF23552">
    <property type="entry name" value="ParB_C"/>
    <property type="match status" value="1"/>
</dbReference>
<reference evidence="7 8" key="1">
    <citation type="journal article" date="2013" name="Genome Announc.">
        <title>Draft Genome Sequence of Strain JLT2015T, Belonging to the Family Sphingomonadaceae of the Alphaproteobacteria.</title>
        <authorList>
            <person name="Tang K."/>
            <person name="Liu K."/>
            <person name="Li S."/>
            <person name="Jiao N."/>
        </authorList>
    </citation>
    <scope>NUCLEOTIDE SEQUENCE [LARGE SCALE GENOMIC DNA]</scope>
    <source>
        <strain evidence="7 8">JLT2015</strain>
    </source>
</reference>
<dbReference type="FunFam" id="3.90.1530.30:FF:000001">
    <property type="entry name" value="Chromosome partitioning protein ParB"/>
    <property type="match status" value="1"/>
</dbReference>
<accession>M2U7Q1</accession>
<comment type="caution">
    <text evidence="7">The sequence shown here is derived from an EMBL/GenBank/DDBJ whole genome shotgun (WGS) entry which is preliminary data.</text>
</comment>
<protein>
    <submittedName>
        <fullName evidence="7">Chromosome (Plasmid) partitioning protein ParB</fullName>
    </submittedName>
</protein>
<dbReference type="NCBIfam" id="TIGR00180">
    <property type="entry name" value="parB_part"/>
    <property type="match status" value="1"/>
</dbReference>
<gene>
    <name evidence="7" type="ORF">C725_1004</name>
</gene>
<organism evidence="7 8">
    <name type="scientific">Pacificimonas flava</name>
    <dbReference type="NCBI Taxonomy" id="1234595"/>
    <lineage>
        <taxon>Bacteria</taxon>
        <taxon>Pseudomonadati</taxon>
        <taxon>Pseudomonadota</taxon>
        <taxon>Alphaproteobacteria</taxon>
        <taxon>Sphingomonadales</taxon>
        <taxon>Sphingosinicellaceae</taxon>
        <taxon>Pacificimonas</taxon>
    </lineage>
</organism>
<dbReference type="InterPro" id="IPR004437">
    <property type="entry name" value="ParB/RepB/Spo0J"/>
</dbReference>
<dbReference type="Proteomes" id="UP000011717">
    <property type="component" value="Unassembled WGS sequence"/>
</dbReference>
<dbReference type="PANTHER" id="PTHR33375">
    <property type="entry name" value="CHROMOSOME-PARTITIONING PROTEIN PARB-RELATED"/>
    <property type="match status" value="1"/>
</dbReference>
<dbReference type="Pfam" id="PF17762">
    <property type="entry name" value="HTH_ParB"/>
    <property type="match status" value="1"/>
</dbReference>
<dbReference type="GO" id="GO:0007059">
    <property type="term" value="P:chromosome segregation"/>
    <property type="evidence" value="ECO:0007669"/>
    <property type="project" value="UniProtKB-KW"/>
</dbReference>
<dbReference type="EMBL" id="AMRV01000002">
    <property type="protein sequence ID" value="EMD84032.1"/>
    <property type="molecule type" value="Genomic_DNA"/>
</dbReference>
<dbReference type="RefSeq" id="WP_008600550.1">
    <property type="nucleotide sequence ID" value="NZ_AMRV01000002.1"/>
</dbReference>
<evidence type="ECO:0000313" key="8">
    <source>
        <dbReference type="Proteomes" id="UP000011717"/>
    </source>
</evidence>
<dbReference type="InterPro" id="IPR050336">
    <property type="entry name" value="Chromosome_partition/occlusion"/>
</dbReference>
<dbReference type="FunFam" id="1.10.10.2830:FF:000001">
    <property type="entry name" value="Chromosome partitioning protein ParB"/>
    <property type="match status" value="1"/>
</dbReference>
<evidence type="ECO:0000256" key="5">
    <source>
        <dbReference type="SAM" id="MobiDB-lite"/>
    </source>
</evidence>
<evidence type="ECO:0000256" key="1">
    <source>
        <dbReference type="ARBA" id="ARBA00006295"/>
    </source>
</evidence>
<dbReference type="AlphaFoldDB" id="M2U7Q1"/>
<evidence type="ECO:0000313" key="7">
    <source>
        <dbReference type="EMBL" id="EMD84032.1"/>
    </source>
</evidence>
<proteinExistence type="inferred from homology"/>
<sequence>MSERRRPGLGRGLSALLEDINSPVPDADTSDTPASFRGQMMSLARVLPNPQQPRRRFDPATQAELVDSVRQKGLLQPVLVRPLDGGKFEIVAGERRWRAAQAAQLHDIPVVIRDLSDSEAYELAIIENVQRQDLSPIEEARGYRHLTEAFDHTQASIAEMVGKSRSHVANLMRLLELPESVMDLVDQGRLGMGHARALLGASDPEGLAQRIVEEGLTARDAERLGQEQANKRTAKVAAATPRERDPDIAALERRIGDSTGLNTSLKHSQGKGGQLVLRYTSLAQLDDVIERLTK</sequence>
<name>M2U7Q1_9SPHN</name>
<feature type="domain" description="ParB-like N-terminal" evidence="6">
    <location>
        <begin position="39"/>
        <end position="129"/>
    </location>
</feature>
<dbReference type="InterPro" id="IPR003115">
    <property type="entry name" value="ParB_N"/>
</dbReference>
<dbReference type="GO" id="GO:0005694">
    <property type="term" value="C:chromosome"/>
    <property type="evidence" value="ECO:0007669"/>
    <property type="project" value="TreeGrafter"/>
</dbReference>
<evidence type="ECO:0000256" key="3">
    <source>
        <dbReference type="ARBA" id="ARBA00023125"/>
    </source>
</evidence>
<dbReference type="PANTHER" id="PTHR33375:SF1">
    <property type="entry name" value="CHROMOSOME-PARTITIONING PROTEIN PARB-RELATED"/>
    <property type="match status" value="1"/>
</dbReference>
<evidence type="ECO:0000259" key="6">
    <source>
        <dbReference type="SMART" id="SM00470"/>
    </source>
</evidence>
<dbReference type="InterPro" id="IPR057240">
    <property type="entry name" value="ParB_dimer_C"/>
</dbReference>
<dbReference type="InterPro" id="IPR036086">
    <property type="entry name" value="ParB/Sulfiredoxin_sf"/>
</dbReference>
<keyword evidence="2" id="KW-0159">Chromosome partition</keyword>
<evidence type="ECO:0000256" key="4">
    <source>
        <dbReference type="ARBA" id="ARBA00025472"/>
    </source>
</evidence>
<keyword evidence="3" id="KW-0238">DNA-binding</keyword>
<dbReference type="SUPFAM" id="SSF110849">
    <property type="entry name" value="ParB/Sulfiredoxin"/>
    <property type="match status" value="1"/>
</dbReference>
<feature type="region of interest" description="Disordered" evidence="5">
    <location>
        <begin position="1"/>
        <end position="33"/>
    </location>
</feature>
<dbReference type="Pfam" id="PF02195">
    <property type="entry name" value="ParB_N"/>
    <property type="match status" value="1"/>
</dbReference>
<dbReference type="GO" id="GO:0003677">
    <property type="term" value="F:DNA binding"/>
    <property type="evidence" value="ECO:0007669"/>
    <property type="project" value="UniProtKB-KW"/>
</dbReference>
<dbReference type="SMART" id="SM00470">
    <property type="entry name" value="ParB"/>
    <property type="match status" value="1"/>
</dbReference>
<evidence type="ECO:0000256" key="2">
    <source>
        <dbReference type="ARBA" id="ARBA00022829"/>
    </source>
</evidence>
<dbReference type="SUPFAM" id="SSF109709">
    <property type="entry name" value="KorB DNA-binding domain-like"/>
    <property type="match status" value="1"/>
</dbReference>
<dbReference type="GO" id="GO:0045881">
    <property type="term" value="P:positive regulation of sporulation resulting in formation of a cellular spore"/>
    <property type="evidence" value="ECO:0007669"/>
    <property type="project" value="TreeGrafter"/>
</dbReference>